<dbReference type="VEuPathDB" id="CryptoDB:Vbra_20625"/>
<dbReference type="InterPro" id="IPR005334">
    <property type="entry name" value="Tctex-1-like"/>
</dbReference>
<organism evidence="1 2">
    <name type="scientific">Vitrella brassicaformis (strain CCMP3155)</name>
    <dbReference type="NCBI Taxonomy" id="1169540"/>
    <lineage>
        <taxon>Eukaryota</taxon>
        <taxon>Sar</taxon>
        <taxon>Alveolata</taxon>
        <taxon>Colpodellida</taxon>
        <taxon>Vitrellaceae</taxon>
        <taxon>Vitrella</taxon>
    </lineage>
</organism>
<dbReference type="CDD" id="cd21455">
    <property type="entry name" value="DLC-like_DYNLT1_DYNLT3"/>
    <property type="match status" value="1"/>
</dbReference>
<dbReference type="PANTHER" id="PTHR21255:SF4">
    <property type="entry name" value="DYNEIN LIGHT CHAIN TCTEX-TYPE"/>
    <property type="match status" value="1"/>
</dbReference>
<name>A0A0G4EPY2_VITBC</name>
<dbReference type="Gene3D" id="3.30.1140.40">
    <property type="entry name" value="Tctex-1"/>
    <property type="match status" value="1"/>
</dbReference>
<dbReference type="GO" id="GO:0045505">
    <property type="term" value="F:dynein intermediate chain binding"/>
    <property type="evidence" value="ECO:0007669"/>
    <property type="project" value="TreeGrafter"/>
</dbReference>
<dbReference type="STRING" id="1169540.A0A0G4EPY2"/>
<dbReference type="InParanoid" id="A0A0G4EPY2"/>
<gene>
    <name evidence="1" type="ORF">Vbra_20625</name>
</gene>
<proteinExistence type="predicted"/>
<reference evidence="1 2" key="1">
    <citation type="submission" date="2014-11" db="EMBL/GenBank/DDBJ databases">
        <authorList>
            <person name="Zhu J."/>
            <person name="Qi W."/>
            <person name="Song R."/>
        </authorList>
    </citation>
    <scope>NUCLEOTIDE SEQUENCE [LARGE SCALE GENOMIC DNA]</scope>
</reference>
<evidence type="ECO:0000313" key="1">
    <source>
        <dbReference type="EMBL" id="CEL99345.1"/>
    </source>
</evidence>
<dbReference type="PhylomeDB" id="A0A0G4EPY2"/>
<sequence length="108" mass="12119">MTASFSSLKEPTNRIVKQTLDSVLGNVSYSPKEVQNWVDTVSQAILDKMQDLSDGFKYVVTATILQRSNAGFHLSTTCYWDYNHDGSVTFRWENKSMHAIVTVLGIAI</sequence>
<dbReference type="GO" id="GO:0005737">
    <property type="term" value="C:cytoplasm"/>
    <property type="evidence" value="ECO:0007669"/>
    <property type="project" value="TreeGrafter"/>
</dbReference>
<dbReference type="Pfam" id="PF03645">
    <property type="entry name" value="Tctex-1"/>
    <property type="match status" value="1"/>
</dbReference>
<evidence type="ECO:0000313" key="2">
    <source>
        <dbReference type="Proteomes" id="UP000041254"/>
    </source>
</evidence>
<accession>A0A0G4EPY2</accession>
<keyword evidence="2" id="KW-1185">Reference proteome</keyword>
<dbReference type="EMBL" id="CDMY01000278">
    <property type="protein sequence ID" value="CEL99345.1"/>
    <property type="molecule type" value="Genomic_DNA"/>
</dbReference>
<dbReference type="InterPro" id="IPR038586">
    <property type="entry name" value="Tctex-1-like_sf"/>
</dbReference>
<protein>
    <recommendedName>
        <fullName evidence="3">Dynein light chain Tctex-type 1</fullName>
    </recommendedName>
</protein>
<dbReference type="OrthoDB" id="10059120at2759"/>
<dbReference type="AlphaFoldDB" id="A0A0G4EPY2"/>
<dbReference type="Proteomes" id="UP000041254">
    <property type="component" value="Unassembled WGS sequence"/>
</dbReference>
<dbReference type="GO" id="GO:0005868">
    <property type="term" value="C:cytoplasmic dynein complex"/>
    <property type="evidence" value="ECO:0007669"/>
    <property type="project" value="TreeGrafter"/>
</dbReference>
<dbReference type="OMA" id="VNQWTSA"/>
<dbReference type="GO" id="GO:0007018">
    <property type="term" value="P:microtubule-based movement"/>
    <property type="evidence" value="ECO:0007669"/>
    <property type="project" value="TreeGrafter"/>
</dbReference>
<evidence type="ECO:0008006" key="3">
    <source>
        <dbReference type="Google" id="ProtNLM"/>
    </source>
</evidence>
<dbReference type="PANTHER" id="PTHR21255">
    <property type="entry name" value="T-COMPLEX-ASSOCIATED-TESTIS-EXPRESSED 1/ DYNEIN LIGHT CHAIN"/>
    <property type="match status" value="1"/>
</dbReference>